<dbReference type="InterPro" id="IPR051398">
    <property type="entry name" value="Polysacch_Deacetylase"/>
</dbReference>
<organism evidence="3 4">
    <name type="scientific">Metabacillus halosaccharovorans</name>
    <dbReference type="NCBI Taxonomy" id="930124"/>
    <lineage>
        <taxon>Bacteria</taxon>
        <taxon>Bacillati</taxon>
        <taxon>Bacillota</taxon>
        <taxon>Bacilli</taxon>
        <taxon>Bacillales</taxon>
        <taxon>Bacillaceae</taxon>
        <taxon>Metabacillus</taxon>
    </lineage>
</organism>
<sequence length="272" mass="31744">MPKVVITFPEGKHKVLTMSYDDGKAADRRLVEIFNRYGIKGTFHLNSGLFGTGDRIPENEVAELYRNHEISVHTVTHPTIARSPKEQLLHEILEDRKNLERITDYTVRGMSYPNGSYNSYIKELLPYLGIEYSRTVNSTGDFSIPDDLLEWNPTCHHNKELMQRADDFLNLHKKQYLYMMYVWGHSYEFDNDQNWDLIEHFCEYVGNREDIWYATNIEIVDYMKAFKNLKFSASSQFVFNPSAMSVWLSVDEKIFEVKGGSQLLLTEEALAE</sequence>
<dbReference type="SUPFAM" id="SSF88713">
    <property type="entry name" value="Glycoside hydrolase/deacetylase"/>
    <property type="match status" value="1"/>
</dbReference>
<dbReference type="PANTHER" id="PTHR34216:SF11">
    <property type="entry name" value="CHITOOLIGOSACCHARIDE DEACETYLASE"/>
    <property type="match status" value="1"/>
</dbReference>
<evidence type="ECO:0000259" key="2">
    <source>
        <dbReference type="Pfam" id="PF01522"/>
    </source>
</evidence>
<dbReference type="EMBL" id="JAOYEY010000028">
    <property type="protein sequence ID" value="MCV9885060.1"/>
    <property type="molecule type" value="Genomic_DNA"/>
</dbReference>
<dbReference type="Gene3D" id="3.20.20.370">
    <property type="entry name" value="Glycoside hydrolase/deacetylase"/>
    <property type="match status" value="1"/>
</dbReference>
<keyword evidence="4" id="KW-1185">Reference proteome</keyword>
<gene>
    <name evidence="3" type="ORF">OIH86_05285</name>
</gene>
<feature type="domain" description="NodB homology" evidence="2">
    <location>
        <begin position="11"/>
        <end position="132"/>
    </location>
</feature>
<dbReference type="CDD" id="cd10967">
    <property type="entry name" value="CE4_GLA_like_6s"/>
    <property type="match status" value="1"/>
</dbReference>
<evidence type="ECO:0000313" key="4">
    <source>
        <dbReference type="Proteomes" id="UP001526147"/>
    </source>
</evidence>
<evidence type="ECO:0000256" key="1">
    <source>
        <dbReference type="ARBA" id="ARBA00022729"/>
    </source>
</evidence>
<protein>
    <submittedName>
        <fullName evidence="3">Polysaccharide deacetylase family protein</fullName>
    </submittedName>
</protein>
<dbReference type="PANTHER" id="PTHR34216">
    <property type="match status" value="1"/>
</dbReference>
<accession>A0ABT3DDC5</accession>
<dbReference type="InterPro" id="IPR002509">
    <property type="entry name" value="NODB_dom"/>
</dbReference>
<name>A0ABT3DDC5_9BACI</name>
<reference evidence="3 4" key="1">
    <citation type="submission" date="2022-10" db="EMBL/GenBank/DDBJ databases">
        <title>Draft genome assembly of moderately radiation resistant bacterium Metabacillus halosaccharovorans.</title>
        <authorList>
            <person name="Pal S."/>
            <person name="Gopinathan A."/>
        </authorList>
    </citation>
    <scope>NUCLEOTIDE SEQUENCE [LARGE SCALE GENOMIC DNA]</scope>
    <source>
        <strain evidence="3 4">VITHBRA001</strain>
    </source>
</reference>
<comment type="caution">
    <text evidence="3">The sequence shown here is derived from an EMBL/GenBank/DDBJ whole genome shotgun (WGS) entry which is preliminary data.</text>
</comment>
<dbReference type="InterPro" id="IPR011330">
    <property type="entry name" value="Glyco_hydro/deAcase_b/a-brl"/>
</dbReference>
<dbReference type="RefSeq" id="WP_264141924.1">
    <property type="nucleotide sequence ID" value="NZ_JAOYEY010000028.1"/>
</dbReference>
<keyword evidence="1" id="KW-0732">Signal</keyword>
<proteinExistence type="predicted"/>
<evidence type="ECO:0000313" key="3">
    <source>
        <dbReference type="EMBL" id="MCV9885060.1"/>
    </source>
</evidence>
<dbReference type="Proteomes" id="UP001526147">
    <property type="component" value="Unassembled WGS sequence"/>
</dbReference>
<dbReference type="Pfam" id="PF01522">
    <property type="entry name" value="Polysacc_deac_1"/>
    <property type="match status" value="1"/>
</dbReference>